<accession>A0ABQ7NXG8</accession>
<keyword evidence="2" id="KW-1185">Reference proteome</keyword>
<organism evidence="1 2">
    <name type="scientific">Brassica rapa subsp. trilocularis</name>
    <dbReference type="NCBI Taxonomy" id="1813537"/>
    <lineage>
        <taxon>Eukaryota</taxon>
        <taxon>Viridiplantae</taxon>
        <taxon>Streptophyta</taxon>
        <taxon>Embryophyta</taxon>
        <taxon>Tracheophyta</taxon>
        <taxon>Spermatophyta</taxon>
        <taxon>Magnoliopsida</taxon>
        <taxon>eudicotyledons</taxon>
        <taxon>Gunneridae</taxon>
        <taxon>Pentapetalae</taxon>
        <taxon>rosids</taxon>
        <taxon>malvids</taxon>
        <taxon>Brassicales</taxon>
        <taxon>Brassicaceae</taxon>
        <taxon>Brassiceae</taxon>
        <taxon>Brassica</taxon>
    </lineage>
</organism>
<dbReference type="EMBL" id="JADBGQ010000001">
    <property type="protein sequence ID" value="KAG5415557.1"/>
    <property type="molecule type" value="Genomic_DNA"/>
</dbReference>
<comment type="caution">
    <text evidence="1">The sequence shown here is derived from an EMBL/GenBank/DDBJ whole genome shotgun (WGS) entry which is preliminary data.</text>
</comment>
<proteinExistence type="predicted"/>
<gene>
    <name evidence="1" type="primary">A01p043730.1_BraROA</name>
    <name evidence="1" type="ORF">IGI04_003124</name>
</gene>
<evidence type="ECO:0000313" key="1">
    <source>
        <dbReference type="EMBL" id="KAG5415557.1"/>
    </source>
</evidence>
<sequence>MNFQVTCISSTSTLCFQGSNSRRHIASALAAEALALYAGLSKETNLWWLLEEYSMTLVACNEPADSMAKSSLF</sequence>
<reference evidence="1 2" key="1">
    <citation type="submission" date="2021-03" db="EMBL/GenBank/DDBJ databases">
        <authorList>
            <person name="King G.J."/>
            <person name="Bancroft I."/>
            <person name="Baten A."/>
            <person name="Bloomfield J."/>
            <person name="Borpatragohain P."/>
            <person name="He Z."/>
            <person name="Irish N."/>
            <person name="Irwin J."/>
            <person name="Liu K."/>
            <person name="Mauleon R.P."/>
            <person name="Moore J."/>
            <person name="Morris R."/>
            <person name="Ostergaard L."/>
            <person name="Wang B."/>
            <person name="Wells R."/>
        </authorList>
    </citation>
    <scope>NUCLEOTIDE SEQUENCE [LARGE SCALE GENOMIC DNA]</scope>
    <source>
        <strain evidence="1">R-o-18</strain>
        <tissue evidence="1">Leaf</tissue>
    </source>
</reference>
<name>A0ABQ7NXG8_BRACM</name>
<evidence type="ECO:0008006" key="3">
    <source>
        <dbReference type="Google" id="ProtNLM"/>
    </source>
</evidence>
<protein>
    <recommendedName>
        <fullName evidence="3">RNase H type-1 domain-containing protein</fullName>
    </recommendedName>
</protein>
<dbReference type="Proteomes" id="UP000823674">
    <property type="component" value="Chromosome A01"/>
</dbReference>
<evidence type="ECO:0000313" key="2">
    <source>
        <dbReference type="Proteomes" id="UP000823674"/>
    </source>
</evidence>